<reference evidence="1 2" key="1">
    <citation type="submission" date="2020-12" db="EMBL/GenBank/DDBJ databases">
        <title>Identification and biosynthesis of polyene macrolides produced by Streptomyces alfalfae Men-myco-93-63.</title>
        <authorList>
            <person name="Liu D."/>
            <person name="Li Y."/>
            <person name="Liu L."/>
            <person name="Han X."/>
            <person name="Shen F."/>
        </authorList>
    </citation>
    <scope>NUCLEOTIDE SEQUENCE [LARGE SCALE GENOMIC DNA]</scope>
    <source>
        <strain evidence="1 2">Men-myco-93-63</strain>
    </source>
</reference>
<sequence>MSSPAVPARSQAGVVPIPPERAARSPFAGVDIAEKIGLAMLPGSHRPWFEEDVWDMTGMADAPKSMKPYYKVWRFNRVRDPRWRLVAKEFVLARMCPLDERVAALPFAIRTAMSPASASQVADRTAAWLNFLTDAGVRALGDVTQDHCDAFKAAHRRRKGGKGRPASGDVAPGTLSNLVRPIQNLALYGELFTADRYAEGFLPWQGRPASQVAEATRQVGNVSPPVPDALMQPVLSAALYTVLTLGPKVAEAVDELRAHRAAVAKMPTIVTLTGEAARMLLEGLGRHEREQIPLPRLATYAVTRRLKSGWDSDDPVLEVNTERLLQYTVGVHSFPHPVMELIKPAVARVAEKVGTVHEHGARAELIPRCDDPSVAVPWTLPLQEMELRTLARIVQAACMVVVAALSGMRASELAEIGSASCPPPTHISGDRIRYKIASKVIKKRRWGGEPDVWVVLEEAYKAAKLNLRLGGERIGKAPFGTTSFSFADLFEKFKTFVNGPEGRRLGLPHIPPGPVTSRGVRRTLAIAVAYRPGGLLAAKVQLKQVHAATTEGYAHRPGGAQGLFMAEVAELERDRQMRLAKAAWHNFKEGRMPAGPGAPTLIAAFEHIDAQLAQTPPGPAHVLDADQQLINLLRPHAERLHLGLANYCWFRDPAKALCLRLAGTAIKPDSKPLISMCDAARCPQATHHRKHRAVWLSSADSSRKLLTMLPRSHKDARARIQMDIDRSQRVVNAIDAAHTV</sequence>
<gene>
    <name evidence="1" type="ORF">I8755_33390</name>
</gene>
<evidence type="ECO:0008006" key="3">
    <source>
        <dbReference type="Google" id="ProtNLM"/>
    </source>
</evidence>
<dbReference type="EMBL" id="CP065959">
    <property type="protein sequence ID" value="QQC92718.1"/>
    <property type="molecule type" value="Genomic_DNA"/>
</dbReference>
<name>A0A7T4U1B8_9ACTN</name>
<evidence type="ECO:0000313" key="1">
    <source>
        <dbReference type="EMBL" id="QQC92718.1"/>
    </source>
</evidence>
<evidence type="ECO:0000313" key="2">
    <source>
        <dbReference type="Proteomes" id="UP000596130"/>
    </source>
</evidence>
<proteinExistence type="predicted"/>
<dbReference type="Proteomes" id="UP000596130">
    <property type="component" value="Chromosome"/>
</dbReference>
<dbReference type="AlphaFoldDB" id="A0A7T4U1B8"/>
<accession>A0A7T4U1B8</accession>
<organism evidence="1 2">
    <name type="scientific">Streptomyces alfalfae</name>
    <dbReference type="NCBI Taxonomy" id="1642299"/>
    <lineage>
        <taxon>Bacteria</taxon>
        <taxon>Bacillati</taxon>
        <taxon>Actinomycetota</taxon>
        <taxon>Actinomycetes</taxon>
        <taxon>Kitasatosporales</taxon>
        <taxon>Streptomycetaceae</taxon>
        <taxon>Streptomyces</taxon>
    </lineage>
</organism>
<protein>
    <recommendedName>
        <fullName evidence="3">Integrase</fullName>
    </recommendedName>
</protein>
<dbReference type="RefSeq" id="WP_198504383.1">
    <property type="nucleotide sequence ID" value="NZ_CP065959.1"/>
</dbReference>